<evidence type="ECO:0000313" key="1">
    <source>
        <dbReference type="EMBL" id="CAD7272959.1"/>
    </source>
</evidence>
<keyword evidence="2" id="KW-1185">Reference proteome</keyword>
<dbReference type="Gene3D" id="3.90.550.10">
    <property type="entry name" value="Spore Coat Polysaccharide Biosynthesis Protein SpsA, Chain A"/>
    <property type="match status" value="1"/>
</dbReference>
<protein>
    <recommendedName>
        <fullName evidence="3">N-acylneuraminate cytidylyltransferase</fullName>
    </recommendedName>
</protein>
<dbReference type="OrthoDB" id="20507at2759"/>
<organism evidence="1">
    <name type="scientific">Notodromas monacha</name>
    <dbReference type="NCBI Taxonomy" id="399045"/>
    <lineage>
        <taxon>Eukaryota</taxon>
        <taxon>Metazoa</taxon>
        <taxon>Ecdysozoa</taxon>
        <taxon>Arthropoda</taxon>
        <taxon>Crustacea</taxon>
        <taxon>Oligostraca</taxon>
        <taxon>Ostracoda</taxon>
        <taxon>Podocopa</taxon>
        <taxon>Podocopida</taxon>
        <taxon>Cypridocopina</taxon>
        <taxon>Cypridoidea</taxon>
        <taxon>Cyprididae</taxon>
        <taxon>Notodromas</taxon>
    </lineage>
</organism>
<accession>A0A7R9BD18</accession>
<reference evidence="1" key="1">
    <citation type="submission" date="2020-11" db="EMBL/GenBank/DDBJ databases">
        <authorList>
            <person name="Tran Van P."/>
        </authorList>
    </citation>
    <scope>NUCLEOTIDE SEQUENCE</scope>
</reference>
<dbReference type="EMBL" id="OA882115">
    <property type="protein sequence ID" value="CAD7272959.1"/>
    <property type="molecule type" value="Genomic_DNA"/>
</dbReference>
<dbReference type="Pfam" id="PF02348">
    <property type="entry name" value="CTP_transf_3"/>
    <property type="match status" value="1"/>
</dbReference>
<sequence length="156" mass="16967">MSRTVEYSKVAALILARGGSKGVPLKNIKNLCGHPLIAWAINACTKAKGVDDVWVSTDSDLIAEEARKCGALVHQRAPYTATDEAPSMLGVREFIQAHPEYEFIGLVQATSPMILPEFVDSAVEKMKCGDWDSALVPPQSMLIQRIDLEDKIGLVS</sequence>
<dbReference type="SUPFAM" id="SSF53448">
    <property type="entry name" value="Nucleotide-diphospho-sugar transferases"/>
    <property type="match status" value="1"/>
</dbReference>
<dbReference type="PANTHER" id="PTHR21485:SF3">
    <property type="entry name" value="N-ACYLNEURAMINATE CYTIDYLYLTRANSFERASE"/>
    <property type="match status" value="1"/>
</dbReference>
<dbReference type="InterPro" id="IPR003329">
    <property type="entry name" value="Cytidylyl_trans"/>
</dbReference>
<proteinExistence type="predicted"/>
<name>A0A7R9BD18_9CRUS</name>
<dbReference type="AlphaFoldDB" id="A0A7R9BD18"/>
<dbReference type="Proteomes" id="UP000678499">
    <property type="component" value="Unassembled WGS sequence"/>
</dbReference>
<dbReference type="EMBL" id="CAJPEX010000078">
    <property type="protein sequence ID" value="CAG0913111.1"/>
    <property type="molecule type" value="Genomic_DNA"/>
</dbReference>
<gene>
    <name evidence="1" type="ORF">NMOB1V02_LOCUS870</name>
</gene>
<evidence type="ECO:0008006" key="3">
    <source>
        <dbReference type="Google" id="ProtNLM"/>
    </source>
</evidence>
<evidence type="ECO:0000313" key="2">
    <source>
        <dbReference type="Proteomes" id="UP000678499"/>
    </source>
</evidence>
<dbReference type="CDD" id="cd02513">
    <property type="entry name" value="CMP-NeuAc_Synthase"/>
    <property type="match status" value="1"/>
</dbReference>
<dbReference type="PANTHER" id="PTHR21485">
    <property type="entry name" value="HAD SUPERFAMILY MEMBERS CMAS AND KDSC"/>
    <property type="match status" value="1"/>
</dbReference>
<dbReference type="GO" id="GO:0008781">
    <property type="term" value="F:N-acylneuraminate cytidylyltransferase activity"/>
    <property type="evidence" value="ECO:0007669"/>
    <property type="project" value="TreeGrafter"/>
</dbReference>
<dbReference type="InterPro" id="IPR050793">
    <property type="entry name" value="CMP-NeuNAc_synthase"/>
</dbReference>
<dbReference type="InterPro" id="IPR029044">
    <property type="entry name" value="Nucleotide-diphossugar_trans"/>
</dbReference>